<dbReference type="Gene3D" id="1.10.287.1080">
    <property type="entry name" value="MazG-like"/>
    <property type="match status" value="1"/>
</dbReference>
<evidence type="ECO:0000313" key="1">
    <source>
        <dbReference type="EMBL" id="AMB98093.1"/>
    </source>
</evidence>
<reference evidence="1 2" key="1">
    <citation type="journal article" date="2016" name="Genome Announc.">
        <title>Complete Genome Sequences of Aerococcus christensenii CCUG 28831T, Aerococcus sanguinicola CCUG 43001T, Aerococcus urinae CCUG 36881T, Aerococcus urinaeequi CCUG 28094T, Aerococcus urinaehominis CCUG 42038 BT, and Aerococcus viridans CCUG 4311T.</title>
        <authorList>
            <person name="Carkaci D."/>
            <person name="Dargis R."/>
            <person name="Nielsen X.C."/>
            <person name="Skovgaard O."/>
            <person name="Fuursted K."/>
            <person name="Christensen J.J."/>
        </authorList>
    </citation>
    <scope>NUCLEOTIDE SEQUENCE [LARGE SCALE GENOMIC DNA]</scope>
    <source>
        <strain evidence="1 2">CCUG28094</strain>
    </source>
</reference>
<name>A0AAC8X162_9LACT</name>
<dbReference type="CDD" id="cd11537">
    <property type="entry name" value="NTP-PPase_RS21-C6_like"/>
    <property type="match status" value="1"/>
</dbReference>
<evidence type="ECO:0000313" key="2">
    <source>
        <dbReference type="Proteomes" id="UP000067698"/>
    </source>
</evidence>
<dbReference type="EMBL" id="CP014162">
    <property type="protein sequence ID" value="AMB98093.1"/>
    <property type="molecule type" value="Genomic_DNA"/>
</dbReference>
<reference evidence="2" key="2">
    <citation type="submission" date="2016-01" db="EMBL/GenBank/DDBJ databases">
        <title>Six Aerococcus type strain genome sequencing and assembly using PacBio and Illumina Hiseq.</title>
        <authorList>
            <person name="Carkaci D."/>
            <person name="Dargis R."/>
            <person name="Nielsen X.C."/>
            <person name="Skovgaard O."/>
            <person name="Fuursted K."/>
            <person name="Christensen J.J."/>
        </authorList>
    </citation>
    <scope>NUCLEOTIDE SEQUENCE [LARGE SCALE GENOMIC DNA]</scope>
    <source>
        <strain evidence="2">CCUG28094</strain>
    </source>
</reference>
<dbReference type="InterPro" id="IPR025984">
    <property type="entry name" value="DCTPP"/>
</dbReference>
<dbReference type="Proteomes" id="UP000067698">
    <property type="component" value="Chromosome"/>
</dbReference>
<dbReference type="GO" id="GO:0047429">
    <property type="term" value="F:nucleoside triphosphate diphosphatase activity"/>
    <property type="evidence" value="ECO:0007669"/>
    <property type="project" value="InterPro"/>
</dbReference>
<dbReference type="RefSeq" id="WP_026465357.1">
    <property type="nucleotide sequence ID" value="NZ_CP014162.1"/>
</dbReference>
<organism evidence="1 2">
    <name type="scientific">Aerococcus urinaeequi</name>
    <dbReference type="NCBI Taxonomy" id="51665"/>
    <lineage>
        <taxon>Bacteria</taxon>
        <taxon>Bacillati</taxon>
        <taxon>Bacillota</taxon>
        <taxon>Bacilli</taxon>
        <taxon>Lactobacillales</taxon>
        <taxon>Aerococcaceae</taxon>
        <taxon>Aerococcus</taxon>
    </lineage>
</organism>
<dbReference type="GO" id="GO:0009143">
    <property type="term" value="P:nucleoside triphosphate catabolic process"/>
    <property type="evidence" value="ECO:0007669"/>
    <property type="project" value="InterPro"/>
</dbReference>
<proteinExistence type="predicted"/>
<dbReference type="PANTHER" id="PTHR46523">
    <property type="entry name" value="DCTP PYROPHOSPHATASE 1"/>
    <property type="match status" value="1"/>
</dbReference>
<dbReference type="GeneID" id="92867413"/>
<protein>
    <submittedName>
        <fullName evidence="1">Nucleotide pyrophosphohydrolase</fullName>
    </submittedName>
</protein>
<dbReference type="Pfam" id="PF12643">
    <property type="entry name" value="MazG-like"/>
    <property type="match status" value="1"/>
</dbReference>
<dbReference type="PIRSF" id="PIRSF029826">
    <property type="entry name" value="UCP029826_pph"/>
    <property type="match status" value="1"/>
</dbReference>
<accession>A0AAC8X162</accession>
<dbReference type="InterPro" id="IPR052555">
    <property type="entry name" value="dCTP_Pyrophosphatase"/>
</dbReference>
<dbReference type="SUPFAM" id="SSF101386">
    <property type="entry name" value="all-alpha NTP pyrophosphatases"/>
    <property type="match status" value="1"/>
</dbReference>
<gene>
    <name evidence="1" type="ORF">AWM74_07555</name>
</gene>
<dbReference type="AlphaFoldDB" id="A0AAC8X162"/>
<sequence>MTSSMEKINQFRDERNWRQFHNEKDLALSISLEAAELLEIFQWKTATEGVQNIDDLKDEIADVLIYAYMLADNLGFDIDEIIERKLIKNNEKYPIEKSRNNNYKYTEL</sequence>
<dbReference type="PANTHER" id="PTHR46523:SF1">
    <property type="entry name" value="DCTP PYROPHOSPHATASE 1"/>
    <property type="match status" value="1"/>
</dbReference>